<feature type="compositionally biased region" description="Polar residues" evidence="1">
    <location>
        <begin position="22"/>
        <end position="42"/>
    </location>
</feature>
<dbReference type="Proteomes" id="UP000034455">
    <property type="component" value="Unassembled WGS sequence"/>
</dbReference>
<dbReference type="AlphaFoldDB" id="A0A0M2P109"/>
<evidence type="ECO:0000256" key="1">
    <source>
        <dbReference type="SAM" id="MobiDB-lite"/>
    </source>
</evidence>
<evidence type="ECO:0000313" key="2">
    <source>
        <dbReference type="EMBL" id="KKI63598.1"/>
    </source>
</evidence>
<organism evidence="2 3">
    <name type="scientific">Staphylococcus cohnii subsp. cohnii</name>
    <dbReference type="NCBI Taxonomy" id="74704"/>
    <lineage>
        <taxon>Bacteria</taxon>
        <taxon>Bacillati</taxon>
        <taxon>Bacillota</taxon>
        <taxon>Bacilli</taxon>
        <taxon>Bacillales</taxon>
        <taxon>Staphylococcaceae</taxon>
        <taxon>Staphylococcus</taxon>
        <taxon>Staphylococcus cohnii species complex</taxon>
    </lineage>
</organism>
<name>A0A0M2P109_STACC</name>
<feature type="compositionally biased region" description="Low complexity" evidence="1">
    <location>
        <begin position="7"/>
        <end position="17"/>
    </location>
</feature>
<protein>
    <submittedName>
        <fullName evidence="2">Uncharacterized protein</fullName>
    </submittedName>
</protein>
<comment type="caution">
    <text evidence="2">The sequence shown here is derived from an EMBL/GenBank/DDBJ whole genome shotgun (WGS) entry which is preliminary data.</text>
</comment>
<feature type="region of interest" description="Disordered" evidence="1">
    <location>
        <begin position="1"/>
        <end position="42"/>
    </location>
</feature>
<evidence type="ECO:0000313" key="3">
    <source>
        <dbReference type="Proteomes" id="UP000034455"/>
    </source>
</evidence>
<reference evidence="2 3" key="1">
    <citation type="submission" date="2015-03" db="EMBL/GenBank/DDBJ databases">
        <title>Genome Assembly of Staphylococcus cohnii subsp. cohnii strain G22B2.</title>
        <authorList>
            <person name="Nair G."/>
            <person name="Kaur G."/>
            <person name="Khatri I."/>
            <person name="Singh N.K."/>
            <person name="Sathyabama S."/>
            <person name="Maurya S.K."/>
            <person name="Subramanian S."/>
            <person name="Agrewala J.N."/>
            <person name="Mayilraj S."/>
        </authorList>
    </citation>
    <scope>NUCLEOTIDE SEQUENCE [LARGE SCALE GENOMIC DNA]</scope>
    <source>
        <strain evidence="2 3">G22B2</strain>
    </source>
</reference>
<accession>A0A0M2P109</accession>
<proteinExistence type="predicted"/>
<gene>
    <name evidence="2" type="ORF">UF66_0645</name>
</gene>
<dbReference type="EMBL" id="LAKJ01000013">
    <property type="protein sequence ID" value="KKI63598.1"/>
    <property type="molecule type" value="Genomic_DNA"/>
</dbReference>
<sequence>MCSTIKSYVSWNSSSVSPGKPTMTSLVTANPGSASCKTSQSL</sequence>